<keyword evidence="1" id="KW-1133">Transmembrane helix</keyword>
<dbReference type="PATRIC" id="fig|1706436.3.peg.634"/>
<dbReference type="CDD" id="cd17370">
    <property type="entry name" value="MFS_MJ1317_like"/>
    <property type="match status" value="1"/>
</dbReference>
<dbReference type="InterPro" id="IPR011701">
    <property type="entry name" value="MFS"/>
</dbReference>
<keyword evidence="1" id="KW-0812">Transmembrane</keyword>
<dbReference type="Proteomes" id="UP000092401">
    <property type="component" value="Unassembled WGS sequence"/>
</dbReference>
<keyword evidence="1" id="KW-0472">Membrane</keyword>
<feature type="transmembrane region" description="Helical" evidence="1">
    <location>
        <begin position="235"/>
        <end position="254"/>
    </location>
</feature>
<dbReference type="Gene3D" id="1.20.1250.20">
    <property type="entry name" value="MFS general substrate transporter like domains"/>
    <property type="match status" value="2"/>
</dbReference>
<evidence type="ECO:0000313" key="3">
    <source>
        <dbReference type="EMBL" id="KYC45730.1"/>
    </source>
</evidence>
<dbReference type="PROSITE" id="PS50850">
    <property type="entry name" value="MFS"/>
    <property type="match status" value="1"/>
</dbReference>
<dbReference type="Proteomes" id="UP000091929">
    <property type="component" value="Unassembled WGS sequence"/>
</dbReference>
<dbReference type="PANTHER" id="PTHR23518:SF2">
    <property type="entry name" value="MAJOR FACILITATOR SUPERFAMILY TRANSPORTER"/>
    <property type="match status" value="1"/>
</dbReference>
<organism evidence="3 7">
    <name type="scientific">Candidatus Methanofastidiosum methylothiophilum</name>
    <dbReference type="NCBI Taxonomy" id="1705564"/>
    <lineage>
        <taxon>Archaea</taxon>
        <taxon>Methanobacteriati</taxon>
        <taxon>Methanobacteriota</taxon>
        <taxon>Stenosarchaea group</taxon>
        <taxon>Candidatus Methanofastidiosia</taxon>
        <taxon>Candidatus Methanofastidiosales</taxon>
        <taxon>Candidatus Methanofastidiosaceae</taxon>
        <taxon>Candidatus Methanofastidiosum</taxon>
    </lineage>
</organism>
<accession>A0A150IL55</accession>
<evidence type="ECO:0000313" key="4">
    <source>
        <dbReference type="EMBL" id="KYC47885.1"/>
    </source>
</evidence>
<feature type="transmembrane region" description="Helical" evidence="1">
    <location>
        <begin position="206"/>
        <end position="229"/>
    </location>
</feature>
<feature type="transmembrane region" description="Helical" evidence="1">
    <location>
        <begin position="166"/>
        <end position="185"/>
    </location>
</feature>
<dbReference type="EMBL" id="LNGE01000012">
    <property type="protein sequence ID" value="KYC45730.1"/>
    <property type="molecule type" value="Genomic_DNA"/>
</dbReference>
<gene>
    <name evidence="3" type="ORF">APG10_00629</name>
    <name evidence="4" type="ORF">APG11_00761</name>
    <name evidence="5" type="ORF">APG12_01706</name>
</gene>
<dbReference type="InterPro" id="IPR036259">
    <property type="entry name" value="MFS_trans_sf"/>
</dbReference>
<name>A0A150IL55_9EURY</name>
<feature type="transmembrane region" description="Helical" evidence="1">
    <location>
        <begin position="275"/>
        <end position="304"/>
    </location>
</feature>
<comment type="caution">
    <text evidence="3">The sequence shown here is derived from an EMBL/GenBank/DDBJ whole genome shotgun (WGS) entry which is preliminary data.</text>
</comment>
<accession>A0A150ISP9</accession>
<dbReference type="PANTHER" id="PTHR23518">
    <property type="entry name" value="C-METHYLTRANSFERASE"/>
    <property type="match status" value="1"/>
</dbReference>
<dbReference type="GO" id="GO:0022857">
    <property type="term" value="F:transmembrane transporter activity"/>
    <property type="evidence" value="ECO:0007669"/>
    <property type="project" value="InterPro"/>
</dbReference>
<evidence type="ECO:0000259" key="2">
    <source>
        <dbReference type="PROSITE" id="PS50850"/>
    </source>
</evidence>
<dbReference type="PATRIC" id="fig|1706438.3.peg.1710"/>
<feature type="transmembrane region" description="Helical" evidence="1">
    <location>
        <begin position="141"/>
        <end position="160"/>
    </location>
</feature>
<dbReference type="AlphaFoldDB" id="A0A150IL55"/>
<sequence length="383" mass="42792">MNKSKENKKDLHVFSLASFLNDLGSDMIYPIWPLFVTVFLGADVIVLGLIDGIGDALVSISSAFSGYLSDKFKRRKIFVWTGYLSSGIARLGYAISPTWAYLVPFKALDRAGKIRGAPRDAMIADLSSKENRGSNFGFLRAMDNLGAIVGISLSILLLKYLGFRNLILLASIPSFLSVLIIYLFIKEKRFDIQKRKFSLNLFDKNFRLFVLVNALFALGAFSYSFFLLYVKDIGFSIYTVPIFYLIFTLSSTIFSYPFGKMADNIGRKKVLRISYLSFAIVCGSLIFTRNFIGVVIIFCIYGLYKAAIDVSQKTLASEICPLDYRATSLGSFQLITGLMAFPASFIAGILWKILGMNYPLFFSLGLSLAAFLLISFVKEQKIC</sequence>
<dbReference type="Proteomes" id="UP000092403">
    <property type="component" value="Unassembled WGS sequence"/>
</dbReference>
<dbReference type="PATRIC" id="fig|1706437.3.peg.768"/>
<evidence type="ECO:0000313" key="6">
    <source>
        <dbReference type="Proteomes" id="UP000091929"/>
    </source>
</evidence>
<dbReference type="Pfam" id="PF07690">
    <property type="entry name" value="MFS_1"/>
    <property type="match status" value="1"/>
</dbReference>
<dbReference type="InterPro" id="IPR020846">
    <property type="entry name" value="MFS_dom"/>
</dbReference>
<dbReference type="EMBL" id="LNGF01000014">
    <property type="protein sequence ID" value="KYC47885.1"/>
    <property type="molecule type" value="Genomic_DNA"/>
</dbReference>
<dbReference type="SUPFAM" id="SSF103473">
    <property type="entry name" value="MFS general substrate transporter"/>
    <property type="match status" value="1"/>
</dbReference>
<evidence type="ECO:0000313" key="5">
    <source>
        <dbReference type="EMBL" id="KYC49030.1"/>
    </source>
</evidence>
<dbReference type="EMBL" id="LNJC01000051">
    <property type="protein sequence ID" value="KYC49030.1"/>
    <property type="molecule type" value="Genomic_DNA"/>
</dbReference>
<evidence type="ECO:0000256" key="1">
    <source>
        <dbReference type="SAM" id="Phobius"/>
    </source>
</evidence>
<feature type="transmembrane region" description="Helical" evidence="1">
    <location>
        <begin position="331"/>
        <end position="351"/>
    </location>
</feature>
<protein>
    <submittedName>
        <fullName evidence="3">Drug efflux system protein MdtG</fullName>
    </submittedName>
</protein>
<proteinExistence type="predicted"/>
<evidence type="ECO:0000313" key="7">
    <source>
        <dbReference type="Proteomes" id="UP000092401"/>
    </source>
</evidence>
<feature type="transmembrane region" description="Helical" evidence="1">
    <location>
        <begin position="358"/>
        <end position="377"/>
    </location>
</feature>
<reference evidence="6 7" key="1">
    <citation type="journal article" date="2016" name="ISME J.">
        <title>Chasing the elusive Euryarchaeota class WSA2: genomes reveal a uniquely fastidious methyl-reducing methanogen.</title>
        <authorList>
            <person name="Nobu M.K."/>
            <person name="Narihiro T."/>
            <person name="Kuroda K."/>
            <person name="Mei R."/>
            <person name="Liu W.T."/>
        </authorList>
    </citation>
    <scope>NUCLEOTIDE SEQUENCE [LARGE SCALE GENOMIC DNA]</scope>
    <source>
        <strain evidence="3">B03fssc0709_Meth_Bin005</strain>
        <strain evidence="4">B15fssc0709_Meth_Bin003</strain>
        <strain evidence="5">BMIXfssc0709_Meth_Bin006</strain>
    </source>
</reference>
<feature type="domain" description="Major facilitator superfamily (MFS) profile" evidence="2">
    <location>
        <begin position="10"/>
        <end position="382"/>
    </location>
</feature>
<accession>A0A150IVQ2</accession>